<evidence type="ECO:0000256" key="6">
    <source>
        <dbReference type="ARBA" id="ARBA00022837"/>
    </source>
</evidence>
<evidence type="ECO:0000256" key="13">
    <source>
        <dbReference type="RuleBase" id="RU361193"/>
    </source>
</evidence>
<feature type="disulfide bond" evidence="12">
    <location>
        <begin position="382"/>
        <end position="424"/>
    </location>
</feature>
<dbReference type="InParanoid" id="A0A1Y2FZW5"/>
<dbReference type="STRING" id="106004.A0A1Y2FZW5"/>
<dbReference type="GO" id="GO:0005783">
    <property type="term" value="C:endoplasmic reticulum"/>
    <property type="evidence" value="ECO:0007669"/>
    <property type="project" value="TreeGrafter"/>
</dbReference>
<evidence type="ECO:0000256" key="2">
    <source>
        <dbReference type="ARBA" id="ARBA00004922"/>
    </source>
</evidence>
<dbReference type="Proteomes" id="UP000193467">
    <property type="component" value="Unassembled WGS sequence"/>
</dbReference>
<feature type="binding site" evidence="11">
    <location>
        <position position="566"/>
    </location>
    <ligand>
        <name>Ca(2+)</name>
        <dbReference type="ChEBI" id="CHEBI:29108"/>
    </ligand>
</feature>
<comment type="similarity">
    <text evidence="3 13">Belongs to the glycosyl hydrolase 47 family.</text>
</comment>
<comment type="caution">
    <text evidence="16">The sequence shown here is derived from an EMBL/GenBank/DDBJ whole genome shotgun (WGS) entry which is preliminary data.</text>
</comment>
<evidence type="ECO:0000256" key="5">
    <source>
        <dbReference type="ARBA" id="ARBA00022801"/>
    </source>
</evidence>
<dbReference type="GO" id="GO:0004571">
    <property type="term" value="F:mannosyl-oligosaccharide 1,2-alpha-mannosidase activity"/>
    <property type="evidence" value="ECO:0007669"/>
    <property type="project" value="UniProtKB-EC"/>
</dbReference>
<dbReference type="SUPFAM" id="SSF48225">
    <property type="entry name" value="Seven-hairpin glycosidases"/>
    <property type="match status" value="1"/>
</dbReference>
<evidence type="ECO:0000256" key="12">
    <source>
        <dbReference type="PIRSR" id="PIRSR601382-3"/>
    </source>
</evidence>
<dbReference type="FunCoup" id="A0A1Y2FZW5">
    <property type="interactions" value="491"/>
</dbReference>
<evidence type="ECO:0000256" key="8">
    <source>
        <dbReference type="ARBA" id="ARBA00047669"/>
    </source>
</evidence>
<protein>
    <recommendedName>
        <fullName evidence="13">alpha-1,2-Mannosidase</fullName>
        <ecNumber evidence="13">3.2.1.-</ecNumber>
    </recommendedName>
</protein>
<dbReference type="AlphaFoldDB" id="A0A1Y2FZW5"/>
<keyword evidence="15" id="KW-0812">Transmembrane</keyword>
<dbReference type="InterPro" id="IPR050749">
    <property type="entry name" value="Glycosyl_Hydrolase_47"/>
</dbReference>
<evidence type="ECO:0000313" key="17">
    <source>
        <dbReference type="Proteomes" id="UP000193467"/>
    </source>
</evidence>
<dbReference type="PANTHER" id="PTHR11742:SF55">
    <property type="entry name" value="ENDOPLASMIC RETICULUM MANNOSYL-OLIGOSACCHARIDE 1,2-ALPHA-MANNOSIDASE"/>
    <property type="match status" value="1"/>
</dbReference>
<evidence type="ECO:0000256" key="1">
    <source>
        <dbReference type="ARBA" id="ARBA00001913"/>
    </source>
</evidence>
<feature type="active site" evidence="10">
    <location>
        <position position="308"/>
    </location>
</feature>
<keyword evidence="15" id="KW-1133">Transmembrane helix</keyword>
<feature type="region of interest" description="Disordered" evidence="14">
    <location>
        <begin position="1"/>
        <end position="26"/>
    </location>
</feature>
<reference evidence="16 17" key="1">
    <citation type="submission" date="2016-07" db="EMBL/GenBank/DDBJ databases">
        <title>Pervasive Adenine N6-methylation of Active Genes in Fungi.</title>
        <authorList>
            <consortium name="DOE Joint Genome Institute"/>
            <person name="Mondo S.J."/>
            <person name="Dannebaum R.O."/>
            <person name="Kuo R.C."/>
            <person name="Labutti K."/>
            <person name="Haridas S."/>
            <person name="Kuo A."/>
            <person name="Salamov A."/>
            <person name="Ahrendt S.R."/>
            <person name="Lipzen A."/>
            <person name="Sullivan W."/>
            <person name="Andreopoulos W.B."/>
            <person name="Clum A."/>
            <person name="Lindquist E."/>
            <person name="Daum C."/>
            <person name="Ramamoorthy G.K."/>
            <person name="Gryganskyi A."/>
            <person name="Culley D."/>
            <person name="Magnuson J.K."/>
            <person name="James T.Y."/>
            <person name="O'Malley M.A."/>
            <person name="Stajich J.E."/>
            <person name="Spatafora J.W."/>
            <person name="Visel A."/>
            <person name="Grigoriev I.V."/>
        </authorList>
    </citation>
    <scope>NUCLEOTIDE SEQUENCE [LARGE SCALE GENOMIC DNA]</scope>
    <source>
        <strain evidence="16 17">62-1032</strain>
    </source>
</reference>
<keyword evidence="7 12" id="KW-1015">Disulfide bond</keyword>
<evidence type="ECO:0000256" key="4">
    <source>
        <dbReference type="ARBA" id="ARBA00022723"/>
    </source>
</evidence>
<evidence type="ECO:0000256" key="9">
    <source>
        <dbReference type="ARBA" id="ARBA00048605"/>
    </source>
</evidence>
<evidence type="ECO:0000256" key="15">
    <source>
        <dbReference type="SAM" id="Phobius"/>
    </source>
</evidence>
<feature type="active site" description="Proton donor" evidence="10">
    <location>
        <position position="438"/>
    </location>
</feature>
<accession>A0A1Y2FZW5</accession>
<dbReference type="Pfam" id="PF01532">
    <property type="entry name" value="Glyco_hydro_47"/>
    <property type="match status" value="1"/>
</dbReference>
<organism evidence="16 17">
    <name type="scientific">Leucosporidium creatinivorum</name>
    <dbReference type="NCBI Taxonomy" id="106004"/>
    <lineage>
        <taxon>Eukaryota</taxon>
        <taxon>Fungi</taxon>
        <taxon>Dikarya</taxon>
        <taxon>Basidiomycota</taxon>
        <taxon>Pucciniomycotina</taxon>
        <taxon>Microbotryomycetes</taxon>
        <taxon>Leucosporidiales</taxon>
        <taxon>Leucosporidium</taxon>
    </lineage>
</organism>
<keyword evidence="17" id="KW-1185">Reference proteome</keyword>
<dbReference type="EMBL" id="MCGR01000008">
    <property type="protein sequence ID" value="ORY88760.1"/>
    <property type="molecule type" value="Genomic_DNA"/>
</dbReference>
<keyword evidence="4 11" id="KW-0479">Metal-binding</keyword>
<keyword evidence="6 11" id="KW-0106">Calcium</keyword>
<keyword evidence="13" id="KW-0326">Glycosidase</keyword>
<gene>
    <name evidence="16" type="ORF">BCR35DRAFT_288544</name>
</gene>
<sequence>MAPKRKDAKAKATPATAPPSTGYSPSQLDAKATAIAKPLAVWVRLAFRLFCLVSVGLYLWPQLFPKKEQEAQLQQEDLELGGGYEPIELDAERRAAVLEAFKHSYGAYERDAFGFDDYHPISHKGSNMSPKGPVGYFVVDSLDSLLIMGLNDEYKRARDWVKDLSFDIDDKFHNFEITIRVLGGLLSAFSLSEDPIFLEKAIDLADRLLPVFDTPSGLPMSFINLHKREGILDQDNRNFVSVAEAGTLQLELKYLSEISGNPIYWQKAEKVIDIIREQPNKDGLVPIFMSPDTGSFVMSEIRLGSRADSYYEYLSKMYLQTNRTEAVYKEMHELAMGGIKQHLLKSSVIKNLMYTSELMPRRDRQTGQFALEDIPKQDHLVCFLAASLMLGVTDGTGPVPPDTSSFTDDQQDDFFAGKALLRTCVNTYVATKTGLAPEIVNFHTDALHAKKDGREWFINSRARAAPNTPIDARNILRPETVESLFVAYRITGDPVYRKWGWDIFQAFVKHCRLPEGGFASIYDVDEVPVRHEDRMETFWISETLKYLYLLFSEDTLVPLDKYVFNTEAHVLPIFTPTVKH</sequence>
<evidence type="ECO:0000256" key="7">
    <source>
        <dbReference type="ARBA" id="ARBA00023157"/>
    </source>
</evidence>
<dbReference type="GO" id="GO:0005509">
    <property type="term" value="F:calcium ion binding"/>
    <property type="evidence" value="ECO:0007669"/>
    <property type="project" value="InterPro"/>
</dbReference>
<evidence type="ECO:0000313" key="16">
    <source>
        <dbReference type="EMBL" id="ORY88760.1"/>
    </source>
</evidence>
<dbReference type="OrthoDB" id="8118055at2759"/>
<feature type="transmembrane region" description="Helical" evidence="15">
    <location>
        <begin position="41"/>
        <end position="60"/>
    </location>
</feature>
<comment type="pathway">
    <text evidence="2">Protein modification; protein glycosylation.</text>
</comment>
<keyword evidence="15" id="KW-0472">Membrane</keyword>
<dbReference type="EC" id="3.2.1.-" evidence="13"/>
<feature type="active site" evidence="10">
    <location>
        <position position="479"/>
    </location>
</feature>
<feature type="active site" description="Proton donor" evidence="10">
    <location>
        <position position="176"/>
    </location>
</feature>
<evidence type="ECO:0000256" key="10">
    <source>
        <dbReference type="PIRSR" id="PIRSR601382-1"/>
    </source>
</evidence>
<dbReference type="GO" id="GO:0036503">
    <property type="term" value="P:ERAD pathway"/>
    <property type="evidence" value="ECO:0007669"/>
    <property type="project" value="UniProtKB-ARBA"/>
</dbReference>
<dbReference type="GO" id="GO:0016020">
    <property type="term" value="C:membrane"/>
    <property type="evidence" value="ECO:0007669"/>
    <property type="project" value="InterPro"/>
</dbReference>
<evidence type="ECO:0000256" key="11">
    <source>
        <dbReference type="PIRSR" id="PIRSR601382-2"/>
    </source>
</evidence>
<evidence type="ECO:0000256" key="3">
    <source>
        <dbReference type="ARBA" id="ARBA00007658"/>
    </source>
</evidence>
<dbReference type="PRINTS" id="PR00747">
    <property type="entry name" value="GLYHDRLASE47"/>
</dbReference>
<dbReference type="Gene3D" id="1.50.10.10">
    <property type="match status" value="1"/>
</dbReference>
<evidence type="ECO:0000256" key="14">
    <source>
        <dbReference type="SAM" id="MobiDB-lite"/>
    </source>
</evidence>
<dbReference type="InterPro" id="IPR036026">
    <property type="entry name" value="Seven-hairpin_glycosidases"/>
</dbReference>
<dbReference type="GO" id="GO:0005975">
    <property type="term" value="P:carbohydrate metabolic process"/>
    <property type="evidence" value="ECO:0007669"/>
    <property type="project" value="InterPro"/>
</dbReference>
<dbReference type="InterPro" id="IPR012341">
    <property type="entry name" value="6hp_glycosidase-like_sf"/>
</dbReference>
<comment type="catalytic activity">
    <reaction evidence="9">
        <text>N(4)-(alpha-D-Man-(1-&gt;2)-alpha-D-Man-(1-&gt;2)-alpha-D-Man-(1-&gt;3)-[alpha-D-Man-(1-&gt;2)-alpha-D-Man-(1-&gt;3)-[alpha-D-Man-(1-&gt;2)-alpha-D-Man-(1-&gt;6)]-alpha-D-Man-(1-&gt;6)]-beta-D-Man-(1-&gt;4)-beta-D-GlcNAc-(1-&gt;4)-beta-D-GlcNAc)-L-asparaginyl-[protein] (N-glucan mannose isomer 9A1,2,3B1,2,3) + 4 H2O = N(4)-(alpha-D-Man-(1-&gt;3)-[alpha-D-Man-(1-&gt;3)-[alpha-D-Man-(1-&gt;6)]-alpha-D-Man-(1-&gt;6)]-beta-D-Man-(1-&gt;4)-beta-D-GlcNAc-(1-&gt;4)-beta-D-GlcNAc)-L-asparaginyl-[protein] (N-glucan mannose isomer 5A1,2) + 4 beta-D-mannose</text>
        <dbReference type="Rhea" id="RHEA:56008"/>
        <dbReference type="Rhea" id="RHEA-COMP:14356"/>
        <dbReference type="Rhea" id="RHEA-COMP:14367"/>
        <dbReference type="ChEBI" id="CHEBI:15377"/>
        <dbReference type="ChEBI" id="CHEBI:28563"/>
        <dbReference type="ChEBI" id="CHEBI:59087"/>
        <dbReference type="ChEBI" id="CHEBI:139493"/>
        <dbReference type="EC" id="3.2.1.113"/>
    </reaction>
</comment>
<comment type="cofactor">
    <cofactor evidence="1 11">
        <name>Ca(2+)</name>
        <dbReference type="ChEBI" id="CHEBI:29108"/>
    </cofactor>
</comment>
<name>A0A1Y2FZW5_9BASI</name>
<dbReference type="InterPro" id="IPR001382">
    <property type="entry name" value="Glyco_hydro_47"/>
</dbReference>
<proteinExistence type="inferred from homology"/>
<comment type="catalytic activity">
    <reaction evidence="8">
        <text>N(4)-(alpha-D-Man-(1-&gt;2)-alpha-D-Man-(1-&gt;2)-alpha-D-Man-(1-&gt;3)-[alpha-D-Man-(1-&gt;3)-[alpha-D-Man-(1-&gt;2)-alpha-D-Man-(1-&gt;6)]-alpha-D-Man-(1-&gt;6)]-beta-D-Man-(1-&gt;4)-beta-D-GlcNAc-(1-&gt;4)-beta-D-GlcNAc)-L-asparaginyl-[protein] (N-glucan mannose isomer 8A1,2,3B1,3) + 3 H2O = N(4)-(alpha-D-Man-(1-&gt;3)-[alpha-D-Man-(1-&gt;3)-[alpha-D-Man-(1-&gt;6)]-alpha-D-Man-(1-&gt;6)]-beta-D-Man-(1-&gt;4)-beta-D-GlcNAc-(1-&gt;4)-beta-D-GlcNAc)-L-asparaginyl-[protein] (N-glucan mannose isomer 5A1,2) + 3 beta-D-mannose</text>
        <dbReference type="Rhea" id="RHEA:56028"/>
        <dbReference type="Rhea" id="RHEA-COMP:14358"/>
        <dbReference type="Rhea" id="RHEA-COMP:14367"/>
        <dbReference type="ChEBI" id="CHEBI:15377"/>
        <dbReference type="ChEBI" id="CHEBI:28563"/>
        <dbReference type="ChEBI" id="CHEBI:59087"/>
        <dbReference type="ChEBI" id="CHEBI:60628"/>
        <dbReference type="EC" id="3.2.1.113"/>
    </reaction>
</comment>
<keyword evidence="5 13" id="KW-0378">Hydrolase</keyword>
<dbReference type="PANTHER" id="PTHR11742">
    <property type="entry name" value="MANNOSYL-OLIGOSACCHARIDE ALPHA-1,2-MANNOSIDASE-RELATED"/>
    <property type="match status" value="1"/>
</dbReference>